<dbReference type="InterPro" id="IPR012902">
    <property type="entry name" value="N_methyl_site"/>
</dbReference>
<evidence type="ECO:0000256" key="2">
    <source>
        <dbReference type="ARBA" id="ARBA00023287"/>
    </source>
</evidence>
<dbReference type="EMBL" id="JBHSSC010000033">
    <property type="protein sequence ID" value="MFC6181093.1"/>
    <property type="molecule type" value="Genomic_DNA"/>
</dbReference>
<keyword evidence="3" id="KW-1133">Transmembrane helix</keyword>
<evidence type="ECO:0000256" key="3">
    <source>
        <dbReference type="SAM" id="Phobius"/>
    </source>
</evidence>
<accession>A0ABW1RZY5</accession>
<comment type="caution">
    <text evidence="4">The sequence shown here is derived from an EMBL/GenBank/DDBJ whole genome shotgun (WGS) entry which is preliminary data.</text>
</comment>
<keyword evidence="5" id="KW-1185">Reference proteome</keyword>
<protein>
    <submittedName>
        <fullName evidence="4">Type II secretion system protein</fullName>
    </submittedName>
</protein>
<organism evidence="4 5">
    <name type="scientific">Lactiplantibacillus daowaiensis</name>
    <dbReference type="NCBI Taxonomy" id="2559918"/>
    <lineage>
        <taxon>Bacteria</taxon>
        <taxon>Bacillati</taxon>
        <taxon>Bacillota</taxon>
        <taxon>Bacilli</taxon>
        <taxon>Lactobacillales</taxon>
        <taxon>Lactobacillaceae</taxon>
        <taxon>Lactiplantibacillus</taxon>
    </lineage>
</organism>
<comment type="subcellular location">
    <subcellularLocation>
        <location evidence="1">Cell surface</location>
    </subcellularLocation>
</comment>
<keyword evidence="3" id="KW-0472">Membrane</keyword>
<keyword evidence="2" id="KW-0178">Competence</keyword>
<keyword evidence="3" id="KW-0812">Transmembrane</keyword>
<name>A0ABW1RZY5_9LACO</name>
<sequence length="139" mass="16053">MRHRRPGFTLIEVVLALSVLLIVGSVILQGETSILKRSKQPIPEVEWYLMLHELENPEHQFVVEPTKSVTNIYAKGKVFYLNVSKKHDLRLFGLQGGYIVLMNNIAEYHLDKDLNLSVKTLKDQWFKSRLLLPKKAVTK</sequence>
<evidence type="ECO:0000313" key="5">
    <source>
        <dbReference type="Proteomes" id="UP001596282"/>
    </source>
</evidence>
<evidence type="ECO:0000313" key="4">
    <source>
        <dbReference type="EMBL" id="MFC6181093.1"/>
    </source>
</evidence>
<dbReference type="NCBIfam" id="TIGR02532">
    <property type="entry name" value="IV_pilin_GFxxxE"/>
    <property type="match status" value="1"/>
</dbReference>
<feature type="transmembrane region" description="Helical" evidence="3">
    <location>
        <begin position="7"/>
        <end position="28"/>
    </location>
</feature>
<reference evidence="5" key="1">
    <citation type="journal article" date="2019" name="Int. J. Syst. Evol. Microbiol.">
        <title>The Global Catalogue of Microorganisms (GCM) 10K type strain sequencing project: providing services to taxonomists for standard genome sequencing and annotation.</title>
        <authorList>
            <consortium name="The Broad Institute Genomics Platform"/>
            <consortium name="The Broad Institute Genome Sequencing Center for Infectious Disease"/>
            <person name="Wu L."/>
            <person name="Ma J."/>
        </authorList>
    </citation>
    <scope>NUCLEOTIDE SEQUENCE [LARGE SCALE GENOMIC DNA]</scope>
    <source>
        <strain evidence="5">CCM 8933</strain>
    </source>
</reference>
<proteinExistence type="predicted"/>
<gene>
    <name evidence="4" type="ORF">ACFP5Y_07670</name>
</gene>
<dbReference type="RefSeq" id="WP_171001507.1">
    <property type="nucleotide sequence ID" value="NZ_BJDJ01000024.1"/>
</dbReference>
<dbReference type="Proteomes" id="UP001596282">
    <property type="component" value="Unassembled WGS sequence"/>
</dbReference>
<evidence type="ECO:0000256" key="1">
    <source>
        <dbReference type="ARBA" id="ARBA00004241"/>
    </source>
</evidence>
<dbReference type="Pfam" id="PF07963">
    <property type="entry name" value="N_methyl"/>
    <property type="match status" value="1"/>
</dbReference>